<sequence>MRKVLVVDDEALIRMTVIDALEDAGFTVIEAGTADEALDIIEEQAIHFLFTDIQMPGTNSGVDLAHEVATRFPDAGIIVASGRVRSDDIDLPPSAEFLSKPYDLDHIVKRFKTLTTSDTTTTTERR</sequence>
<gene>
    <name evidence="4" type="primary">pdtaR_3</name>
    <name evidence="4" type="ORF">DSM25559_3011</name>
</gene>
<evidence type="ECO:0000313" key="4">
    <source>
        <dbReference type="EMBL" id="SCX27496.1"/>
    </source>
</evidence>
<name>A0A1R3TZ09_9HYPH</name>
<dbReference type="PANTHER" id="PTHR44591">
    <property type="entry name" value="STRESS RESPONSE REGULATOR PROTEIN 1"/>
    <property type="match status" value="1"/>
</dbReference>
<dbReference type="Proteomes" id="UP000187891">
    <property type="component" value="Unassembled WGS sequence"/>
</dbReference>
<dbReference type="Gene3D" id="3.40.50.2300">
    <property type="match status" value="1"/>
</dbReference>
<dbReference type="InterPro" id="IPR011006">
    <property type="entry name" value="CheY-like_superfamily"/>
</dbReference>
<dbReference type="SMART" id="SM00448">
    <property type="entry name" value="REC"/>
    <property type="match status" value="1"/>
</dbReference>
<keyword evidence="1 2" id="KW-0597">Phosphoprotein</keyword>
<dbReference type="Pfam" id="PF00072">
    <property type="entry name" value="Response_reg"/>
    <property type="match status" value="1"/>
</dbReference>
<dbReference type="AlphaFoldDB" id="A0A1R3TZ09"/>
<proteinExistence type="predicted"/>
<organism evidence="4 5">
    <name type="scientific">Agrobacterium rosae</name>
    <dbReference type="NCBI Taxonomy" id="1972867"/>
    <lineage>
        <taxon>Bacteria</taxon>
        <taxon>Pseudomonadati</taxon>
        <taxon>Pseudomonadota</taxon>
        <taxon>Alphaproteobacteria</taxon>
        <taxon>Hyphomicrobiales</taxon>
        <taxon>Rhizobiaceae</taxon>
        <taxon>Rhizobium/Agrobacterium group</taxon>
        <taxon>Agrobacterium</taxon>
    </lineage>
</organism>
<dbReference type="EMBL" id="FMUE01000007">
    <property type="protein sequence ID" value="SCX27496.1"/>
    <property type="molecule type" value="Genomic_DNA"/>
</dbReference>
<evidence type="ECO:0000259" key="3">
    <source>
        <dbReference type="PROSITE" id="PS50110"/>
    </source>
</evidence>
<dbReference type="InterPro" id="IPR001789">
    <property type="entry name" value="Sig_transdc_resp-reg_receiver"/>
</dbReference>
<dbReference type="InterPro" id="IPR050595">
    <property type="entry name" value="Bact_response_regulator"/>
</dbReference>
<evidence type="ECO:0000313" key="5">
    <source>
        <dbReference type="Proteomes" id="UP000187891"/>
    </source>
</evidence>
<evidence type="ECO:0000256" key="1">
    <source>
        <dbReference type="ARBA" id="ARBA00022553"/>
    </source>
</evidence>
<dbReference type="GO" id="GO:0000160">
    <property type="term" value="P:phosphorelay signal transduction system"/>
    <property type="evidence" value="ECO:0007669"/>
    <property type="project" value="InterPro"/>
</dbReference>
<dbReference type="SUPFAM" id="SSF52172">
    <property type="entry name" value="CheY-like"/>
    <property type="match status" value="1"/>
</dbReference>
<dbReference type="PROSITE" id="PS50110">
    <property type="entry name" value="RESPONSE_REGULATORY"/>
    <property type="match status" value="1"/>
</dbReference>
<evidence type="ECO:0000256" key="2">
    <source>
        <dbReference type="PROSITE-ProRule" id="PRU00169"/>
    </source>
</evidence>
<dbReference type="RefSeq" id="WP_077120782.1">
    <property type="nucleotide sequence ID" value="NZ_FMUE01000007.1"/>
</dbReference>
<accession>A0A1R3TZ09</accession>
<protein>
    <submittedName>
        <fullName evidence="4">Putative transcriptional regulatory protein pdtaR</fullName>
    </submittedName>
</protein>
<feature type="modified residue" description="4-aspartylphosphate" evidence="2">
    <location>
        <position position="52"/>
    </location>
</feature>
<reference evidence="5" key="1">
    <citation type="submission" date="2016-10" db="EMBL/GenBank/DDBJ databases">
        <authorList>
            <person name="Wibberg D."/>
        </authorList>
    </citation>
    <scope>NUCLEOTIDE SEQUENCE [LARGE SCALE GENOMIC DNA]</scope>
</reference>
<dbReference type="STRING" id="1907666.DSM25559_3011"/>
<feature type="domain" description="Response regulatory" evidence="3">
    <location>
        <begin position="3"/>
        <end position="115"/>
    </location>
</feature>
<dbReference type="PANTHER" id="PTHR44591:SF18">
    <property type="entry name" value="REGULATORY PROTEIN"/>
    <property type="match status" value="1"/>
</dbReference>